<proteinExistence type="predicted"/>
<gene>
    <name evidence="1" type="ORF">WMSIL1_LOCUS11283</name>
</gene>
<feature type="non-terminal residue" evidence="1">
    <location>
        <position position="1"/>
    </location>
</feature>
<keyword evidence="2" id="KW-1185">Reference proteome</keyword>
<dbReference type="AlphaFoldDB" id="A0A564Z003"/>
<sequence>QNQYLVLAKFIESKTISKTSAVGKTENSDLPLKPKTNAVFCSRHSKRTPRIKRREIYRYNIKKEGVMLN</sequence>
<evidence type="ECO:0000313" key="2">
    <source>
        <dbReference type="Proteomes" id="UP000321570"/>
    </source>
</evidence>
<name>A0A564Z003_HYMDI</name>
<dbReference type="EMBL" id="CABIJS010000532">
    <property type="protein sequence ID" value="VUZ52841.1"/>
    <property type="molecule type" value="Genomic_DNA"/>
</dbReference>
<protein>
    <submittedName>
        <fullName evidence="1">Uncharacterized protein</fullName>
    </submittedName>
</protein>
<evidence type="ECO:0000313" key="1">
    <source>
        <dbReference type="EMBL" id="VUZ52841.1"/>
    </source>
</evidence>
<reference evidence="1 2" key="1">
    <citation type="submission" date="2019-07" db="EMBL/GenBank/DDBJ databases">
        <authorList>
            <person name="Jastrzebski P J."/>
            <person name="Paukszto L."/>
            <person name="Jastrzebski P J."/>
        </authorList>
    </citation>
    <scope>NUCLEOTIDE SEQUENCE [LARGE SCALE GENOMIC DNA]</scope>
    <source>
        <strain evidence="1 2">WMS-il1</strain>
    </source>
</reference>
<organism evidence="1 2">
    <name type="scientific">Hymenolepis diminuta</name>
    <name type="common">Rat tapeworm</name>
    <dbReference type="NCBI Taxonomy" id="6216"/>
    <lineage>
        <taxon>Eukaryota</taxon>
        <taxon>Metazoa</taxon>
        <taxon>Spiralia</taxon>
        <taxon>Lophotrochozoa</taxon>
        <taxon>Platyhelminthes</taxon>
        <taxon>Cestoda</taxon>
        <taxon>Eucestoda</taxon>
        <taxon>Cyclophyllidea</taxon>
        <taxon>Hymenolepididae</taxon>
        <taxon>Hymenolepis</taxon>
    </lineage>
</organism>
<accession>A0A564Z003</accession>
<dbReference type="Proteomes" id="UP000321570">
    <property type="component" value="Unassembled WGS sequence"/>
</dbReference>